<comment type="pathway">
    <text evidence="2 7">Carbohydrate metabolism; pentose and glucuronate interconversion.</text>
</comment>
<dbReference type="PANTHER" id="PTHR30068:SF4">
    <property type="entry name" value="URONATE ISOMERASE"/>
    <property type="match status" value="1"/>
</dbReference>
<gene>
    <name evidence="7" type="primary">uxaC</name>
    <name evidence="8" type="ORF">DXN05_07310</name>
</gene>
<evidence type="ECO:0000256" key="3">
    <source>
        <dbReference type="ARBA" id="ARBA00008397"/>
    </source>
</evidence>
<dbReference type="InterPro" id="IPR032466">
    <property type="entry name" value="Metal_Hydrolase"/>
</dbReference>
<proteinExistence type="inferred from homology"/>
<keyword evidence="9" id="KW-1185">Reference proteome</keyword>
<comment type="catalytic activity">
    <reaction evidence="1 7">
        <text>D-glucuronate = D-fructuronate</text>
        <dbReference type="Rhea" id="RHEA:13049"/>
        <dbReference type="ChEBI" id="CHEBI:58720"/>
        <dbReference type="ChEBI" id="CHEBI:59863"/>
        <dbReference type="EC" id="5.3.1.12"/>
    </reaction>
</comment>
<dbReference type="UniPathway" id="UPA00246"/>
<evidence type="ECO:0000256" key="1">
    <source>
        <dbReference type="ARBA" id="ARBA00001165"/>
    </source>
</evidence>
<dbReference type="GO" id="GO:0042840">
    <property type="term" value="P:D-glucuronate catabolic process"/>
    <property type="evidence" value="ECO:0007669"/>
    <property type="project" value="TreeGrafter"/>
</dbReference>
<dbReference type="NCBIfam" id="NF002794">
    <property type="entry name" value="PRK02925.1"/>
    <property type="match status" value="1"/>
</dbReference>
<comment type="similarity">
    <text evidence="3 7">Belongs to the metallo-dependent hydrolases superfamily. Uronate isomerase family.</text>
</comment>
<dbReference type="Gene3D" id="3.20.20.140">
    <property type="entry name" value="Metal-dependent hydrolases"/>
    <property type="match status" value="1"/>
</dbReference>
<name>A0A3E1NKZ2_9BACT</name>
<dbReference type="Gene3D" id="1.10.2020.10">
    <property type="entry name" value="uronate isomerase, domain 2, chain A"/>
    <property type="match status" value="1"/>
</dbReference>
<dbReference type="Proteomes" id="UP000261284">
    <property type="component" value="Unassembled WGS sequence"/>
</dbReference>
<organism evidence="8 9">
    <name type="scientific">Deminuibacter soli</name>
    <dbReference type="NCBI Taxonomy" id="2291815"/>
    <lineage>
        <taxon>Bacteria</taxon>
        <taxon>Pseudomonadati</taxon>
        <taxon>Bacteroidota</taxon>
        <taxon>Chitinophagia</taxon>
        <taxon>Chitinophagales</taxon>
        <taxon>Chitinophagaceae</taxon>
        <taxon>Deminuibacter</taxon>
    </lineage>
</organism>
<dbReference type="EC" id="5.3.1.12" evidence="4 7"/>
<dbReference type="RefSeq" id="WP_116846586.1">
    <property type="nucleotide sequence ID" value="NZ_QTJU01000002.1"/>
</dbReference>
<evidence type="ECO:0000256" key="7">
    <source>
        <dbReference type="HAMAP-Rule" id="MF_00675"/>
    </source>
</evidence>
<evidence type="ECO:0000256" key="2">
    <source>
        <dbReference type="ARBA" id="ARBA00004892"/>
    </source>
</evidence>
<keyword evidence="6 7" id="KW-0413">Isomerase</keyword>
<evidence type="ECO:0000313" key="9">
    <source>
        <dbReference type="Proteomes" id="UP000261284"/>
    </source>
</evidence>
<evidence type="ECO:0000256" key="6">
    <source>
        <dbReference type="ARBA" id="ARBA00023235"/>
    </source>
</evidence>
<dbReference type="GO" id="GO:0019698">
    <property type="term" value="P:D-galacturonate catabolic process"/>
    <property type="evidence" value="ECO:0007669"/>
    <property type="project" value="TreeGrafter"/>
</dbReference>
<dbReference type="HAMAP" id="MF_00675">
    <property type="entry name" value="UxaC"/>
    <property type="match status" value="1"/>
</dbReference>
<dbReference type="InterPro" id="IPR003766">
    <property type="entry name" value="Uronate_isomerase"/>
</dbReference>
<dbReference type="EMBL" id="QTJU01000002">
    <property type="protein sequence ID" value="RFM28596.1"/>
    <property type="molecule type" value="Genomic_DNA"/>
</dbReference>
<comment type="caution">
    <text evidence="8">The sequence shown here is derived from an EMBL/GenBank/DDBJ whole genome shotgun (WGS) entry which is preliminary data.</text>
</comment>
<protein>
    <recommendedName>
        <fullName evidence="5 7">Uronate isomerase</fullName>
        <ecNumber evidence="4 7">5.3.1.12</ecNumber>
    </recommendedName>
    <alternativeName>
        <fullName evidence="7">Glucuronate isomerase</fullName>
    </alternativeName>
    <alternativeName>
        <fullName evidence="7">Uronic isomerase</fullName>
    </alternativeName>
</protein>
<sequence length="479" mass="55778">MKPFLDEHFLLKNTTAQRLYHEYAKDMPIIDYHCHLPQAQIAADKRFDNLTQIWLYGDHYKWRAMRTNGVDESYCTGNQPDYDKFLQWAKTVPYTMRNPLYHWTHLELQRYFDVYDILNEHSAKAIYDHCGKLLQTDNYSVRNLLRKMNVAMVCTTDDPADDLADHQLLKKEGFEIPVLPAFRPDQAMNADNPANFKKYVQRIEQAANVSVTSFNDYITALKSRHDFFASIGCGVSDHGLEELYAEDYTESLISNLFDKLMAGKQLDEKELRQFKSAMLVYFAEWDWEKGWVQQFHVGALRNNNTRLLQQLGPDTGWDSIGDFQQARNLSKFLGRLDHNNKLAKTILYNLNPADNEMIAAMTGNFNDGSVAGKIQFGSAWWFLDQKDGMIKQMNALSNMGLISRFVGMLTDSRSFLSFPRHEYFRRILCNLFGEEVENGELPNDVRWIGKMIQDICYYNARNYFNWQHLGAPAFKEILV</sequence>
<evidence type="ECO:0000256" key="4">
    <source>
        <dbReference type="ARBA" id="ARBA00012546"/>
    </source>
</evidence>
<dbReference type="OrthoDB" id="9766564at2"/>
<dbReference type="SUPFAM" id="SSF51556">
    <property type="entry name" value="Metallo-dependent hydrolases"/>
    <property type="match status" value="1"/>
</dbReference>
<accession>A0A3E1NKZ2</accession>
<dbReference type="AlphaFoldDB" id="A0A3E1NKZ2"/>
<evidence type="ECO:0000313" key="8">
    <source>
        <dbReference type="EMBL" id="RFM28596.1"/>
    </source>
</evidence>
<dbReference type="GO" id="GO:0008880">
    <property type="term" value="F:glucuronate isomerase activity"/>
    <property type="evidence" value="ECO:0007669"/>
    <property type="project" value="UniProtKB-UniRule"/>
</dbReference>
<dbReference type="Pfam" id="PF02614">
    <property type="entry name" value="UxaC"/>
    <property type="match status" value="1"/>
</dbReference>
<comment type="catalytic activity">
    <reaction evidence="7">
        <text>aldehydo-D-galacturonate = keto-D-tagaturonate</text>
        <dbReference type="Rhea" id="RHEA:27702"/>
        <dbReference type="ChEBI" id="CHEBI:12952"/>
        <dbReference type="ChEBI" id="CHEBI:17886"/>
    </reaction>
</comment>
<evidence type="ECO:0000256" key="5">
    <source>
        <dbReference type="ARBA" id="ARBA00020555"/>
    </source>
</evidence>
<reference evidence="8 9" key="1">
    <citation type="submission" date="2018-08" db="EMBL/GenBank/DDBJ databases">
        <title>Chitinophagaceae sp. K23C18032701, a novel bacterium isolated from forest soil.</title>
        <authorList>
            <person name="Wang C."/>
        </authorList>
    </citation>
    <scope>NUCLEOTIDE SEQUENCE [LARGE SCALE GENOMIC DNA]</scope>
    <source>
        <strain evidence="8 9">K23C18032701</strain>
    </source>
</reference>
<dbReference type="PANTHER" id="PTHR30068">
    <property type="entry name" value="URONATE ISOMERASE"/>
    <property type="match status" value="1"/>
</dbReference>